<evidence type="ECO:0000259" key="5">
    <source>
        <dbReference type="Pfam" id="PF17384"/>
    </source>
</evidence>
<evidence type="ECO:0000256" key="3">
    <source>
        <dbReference type="HAMAP-Rule" id="MF_01077"/>
    </source>
</evidence>
<dbReference type="SUPFAM" id="SSF75420">
    <property type="entry name" value="YhbC-like, N-terminal domain"/>
    <property type="match status" value="1"/>
</dbReference>
<comment type="function">
    <text evidence="3">Required for maturation of 30S ribosomal subunits.</text>
</comment>
<dbReference type="CDD" id="cd01734">
    <property type="entry name" value="YlxS_C"/>
    <property type="match status" value="1"/>
</dbReference>
<comment type="caution">
    <text evidence="6">The sequence shown here is derived from an EMBL/GenBank/DDBJ whole genome shotgun (WGS) entry which is preliminary data.</text>
</comment>
<feature type="domain" description="Ribosome maturation factor RimP C-terminal" evidence="5">
    <location>
        <begin position="87"/>
        <end position="153"/>
    </location>
</feature>
<dbReference type="Gene3D" id="3.30.300.70">
    <property type="entry name" value="RimP-like superfamily, N-terminal"/>
    <property type="match status" value="1"/>
</dbReference>
<reference evidence="6" key="2">
    <citation type="submission" date="2021-04" db="EMBL/GenBank/DDBJ databases">
        <authorList>
            <person name="Gilroy R."/>
        </authorList>
    </citation>
    <scope>NUCLEOTIDE SEQUENCE</scope>
    <source>
        <strain evidence="6">USASDec5-558</strain>
    </source>
</reference>
<dbReference type="GO" id="GO:0006412">
    <property type="term" value="P:translation"/>
    <property type="evidence" value="ECO:0007669"/>
    <property type="project" value="TreeGrafter"/>
</dbReference>
<keyword evidence="2 3" id="KW-0690">Ribosome biogenesis</keyword>
<protein>
    <recommendedName>
        <fullName evidence="3">Ribosome maturation factor RimP</fullName>
    </recommendedName>
</protein>
<dbReference type="GO" id="GO:0005829">
    <property type="term" value="C:cytosol"/>
    <property type="evidence" value="ECO:0007669"/>
    <property type="project" value="TreeGrafter"/>
</dbReference>
<evidence type="ECO:0000313" key="7">
    <source>
        <dbReference type="Proteomes" id="UP000886829"/>
    </source>
</evidence>
<dbReference type="AlphaFoldDB" id="A0A9D1WFK3"/>
<evidence type="ECO:0000259" key="4">
    <source>
        <dbReference type="Pfam" id="PF02576"/>
    </source>
</evidence>
<dbReference type="PANTHER" id="PTHR33867:SF1">
    <property type="entry name" value="RIBOSOME MATURATION FACTOR RIMP"/>
    <property type="match status" value="1"/>
</dbReference>
<evidence type="ECO:0000256" key="1">
    <source>
        <dbReference type="ARBA" id="ARBA00022490"/>
    </source>
</evidence>
<dbReference type="InterPro" id="IPR003728">
    <property type="entry name" value="Ribosome_maturation_RimP"/>
</dbReference>
<dbReference type="Pfam" id="PF17384">
    <property type="entry name" value="DUF150_C"/>
    <property type="match status" value="1"/>
</dbReference>
<dbReference type="InterPro" id="IPR035956">
    <property type="entry name" value="RimP_N_sf"/>
</dbReference>
<comment type="similarity">
    <text evidence="3">Belongs to the RimP family.</text>
</comment>
<accession>A0A9D1WFK3</accession>
<gene>
    <name evidence="3" type="primary">rimP</name>
    <name evidence="6" type="ORF">H9850_10730</name>
</gene>
<dbReference type="Gene3D" id="2.30.30.180">
    <property type="entry name" value="Ribosome maturation factor RimP, C-terminal domain"/>
    <property type="match status" value="1"/>
</dbReference>
<dbReference type="InterPro" id="IPR028998">
    <property type="entry name" value="RimP_C"/>
</dbReference>
<organism evidence="6 7">
    <name type="scientific">Candidatus Anaerobiospirillum pullistercoris</name>
    <dbReference type="NCBI Taxonomy" id="2838452"/>
    <lineage>
        <taxon>Bacteria</taxon>
        <taxon>Pseudomonadati</taxon>
        <taxon>Pseudomonadota</taxon>
        <taxon>Gammaproteobacteria</taxon>
        <taxon>Aeromonadales</taxon>
        <taxon>Succinivibrionaceae</taxon>
        <taxon>Anaerobiospirillum</taxon>
    </lineage>
</organism>
<proteinExistence type="inferred from homology"/>
<dbReference type="InterPro" id="IPR028989">
    <property type="entry name" value="RimP_N"/>
</dbReference>
<evidence type="ECO:0000313" key="6">
    <source>
        <dbReference type="EMBL" id="HIX57927.1"/>
    </source>
</evidence>
<dbReference type="PANTHER" id="PTHR33867">
    <property type="entry name" value="RIBOSOME MATURATION FACTOR RIMP"/>
    <property type="match status" value="1"/>
</dbReference>
<dbReference type="HAMAP" id="MF_01077">
    <property type="entry name" value="RimP"/>
    <property type="match status" value="1"/>
</dbReference>
<dbReference type="InterPro" id="IPR036847">
    <property type="entry name" value="RimP_C_sf"/>
</dbReference>
<sequence>MAGSLEQKLQELVEPIVQSYGLTLWGLRYRVGRSNAHLQIFVEGENGVDAEACGEITNVLSPLLDTADLIDPAYILEVSSPGLDRILFTREQMLQSVGQEVSVNLKIVTEGRRKIEGLLKAVADDGTLTIEDKTHHQDHLVAFENVSVARIVPDYSSLL</sequence>
<reference evidence="6" key="1">
    <citation type="journal article" date="2021" name="PeerJ">
        <title>Extensive microbial diversity within the chicken gut microbiome revealed by metagenomics and culture.</title>
        <authorList>
            <person name="Gilroy R."/>
            <person name="Ravi A."/>
            <person name="Getino M."/>
            <person name="Pursley I."/>
            <person name="Horton D.L."/>
            <person name="Alikhan N.F."/>
            <person name="Baker D."/>
            <person name="Gharbi K."/>
            <person name="Hall N."/>
            <person name="Watson M."/>
            <person name="Adriaenssens E.M."/>
            <person name="Foster-Nyarko E."/>
            <person name="Jarju S."/>
            <person name="Secka A."/>
            <person name="Antonio M."/>
            <person name="Oren A."/>
            <person name="Chaudhuri R.R."/>
            <person name="La Ragione R."/>
            <person name="Hildebrand F."/>
            <person name="Pallen M.J."/>
        </authorList>
    </citation>
    <scope>NUCLEOTIDE SEQUENCE</scope>
    <source>
        <strain evidence="6">USASDec5-558</strain>
    </source>
</reference>
<dbReference type="GO" id="GO:0000028">
    <property type="term" value="P:ribosomal small subunit assembly"/>
    <property type="evidence" value="ECO:0007669"/>
    <property type="project" value="TreeGrafter"/>
</dbReference>
<dbReference type="SUPFAM" id="SSF74942">
    <property type="entry name" value="YhbC-like, C-terminal domain"/>
    <property type="match status" value="1"/>
</dbReference>
<dbReference type="EMBL" id="DXEV01000215">
    <property type="protein sequence ID" value="HIX57927.1"/>
    <property type="molecule type" value="Genomic_DNA"/>
</dbReference>
<feature type="domain" description="Ribosome maturation factor RimP N-terminal" evidence="4">
    <location>
        <begin position="12"/>
        <end position="84"/>
    </location>
</feature>
<keyword evidence="1 3" id="KW-0963">Cytoplasm</keyword>
<evidence type="ECO:0000256" key="2">
    <source>
        <dbReference type="ARBA" id="ARBA00022517"/>
    </source>
</evidence>
<dbReference type="Proteomes" id="UP000886829">
    <property type="component" value="Unassembled WGS sequence"/>
</dbReference>
<name>A0A9D1WFK3_9GAMM</name>
<comment type="subcellular location">
    <subcellularLocation>
        <location evidence="3">Cytoplasm</location>
    </subcellularLocation>
</comment>
<dbReference type="Pfam" id="PF02576">
    <property type="entry name" value="RimP_N"/>
    <property type="match status" value="1"/>
</dbReference>